<name>A0A0F9KMM4_9ZZZZ</name>
<gene>
    <name evidence="1" type="ORF">LCGC14_1310630</name>
</gene>
<reference evidence="1" key="1">
    <citation type="journal article" date="2015" name="Nature">
        <title>Complex archaea that bridge the gap between prokaryotes and eukaryotes.</title>
        <authorList>
            <person name="Spang A."/>
            <person name="Saw J.H."/>
            <person name="Jorgensen S.L."/>
            <person name="Zaremba-Niedzwiedzka K."/>
            <person name="Martijn J."/>
            <person name="Lind A.E."/>
            <person name="van Eijk R."/>
            <person name="Schleper C."/>
            <person name="Guy L."/>
            <person name="Ettema T.J."/>
        </authorList>
    </citation>
    <scope>NUCLEOTIDE SEQUENCE</scope>
</reference>
<sequence>MTRAQTEKIEAWIQDLPDSYKSPGDNEFVNSEFLKLIGGYVLFGLEPERIFYFVLTDQHKQAIINSDDDYLESLRGITLLIHNRTPSPCNGSHEIVGDWMAHQGMSGKPEFASVMARYT</sequence>
<proteinExistence type="predicted"/>
<organism evidence="1">
    <name type="scientific">marine sediment metagenome</name>
    <dbReference type="NCBI Taxonomy" id="412755"/>
    <lineage>
        <taxon>unclassified sequences</taxon>
        <taxon>metagenomes</taxon>
        <taxon>ecological metagenomes</taxon>
    </lineage>
</organism>
<dbReference type="AlphaFoldDB" id="A0A0F9KMM4"/>
<dbReference type="EMBL" id="LAZR01007731">
    <property type="protein sequence ID" value="KKM83329.1"/>
    <property type="molecule type" value="Genomic_DNA"/>
</dbReference>
<evidence type="ECO:0000313" key="1">
    <source>
        <dbReference type="EMBL" id="KKM83329.1"/>
    </source>
</evidence>
<protein>
    <submittedName>
        <fullName evidence="1">Uncharacterized protein</fullName>
    </submittedName>
</protein>
<accession>A0A0F9KMM4</accession>
<comment type="caution">
    <text evidence="1">The sequence shown here is derived from an EMBL/GenBank/DDBJ whole genome shotgun (WGS) entry which is preliminary data.</text>
</comment>